<evidence type="ECO:0000256" key="2">
    <source>
        <dbReference type="ARBA" id="ARBA00004496"/>
    </source>
</evidence>
<dbReference type="InterPro" id="IPR013713">
    <property type="entry name" value="XPO2_central"/>
</dbReference>
<keyword evidence="8" id="KW-1133">Transmembrane helix</keyword>
<evidence type="ECO:0000256" key="6">
    <source>
        <dbReference type="ARBA" id="ARBA00022927"/>
    </source>
</evidence>
<dbReference type="Proteomes" id="UP001152797">
    <property type="component" value="Unassembled WGS sequence"/>
</dbReference>
<dbReference type="Gene3D" id="3.40.50.720">
    <property type="entry name" value="NAD(P)-binding Rossmann-like Domain"/>
    <property type="match status" value="1"/>
</dbReference>
<dbReference type="GO" id="GO:0031267">
    <property type="term" value="F:small GTPase binding"/>
    <property type="evidence" value="ECO:0007669"/>
    <property type="project" value="InterPro"/>
</dbReference>
<evidence type="ECO:0000256" key="8">
    <source>
        <dbReference type="SAM" id="Phobius"/>
    </source>
</evidence>
<reference evidence="10" key="1">
    <citation type="submission" date="2022-10" db="EMBL/GenBank/DDBJ databases">
        <authorList>
            <person name="Chen Y."/>
            <person name="Dougan E. K."/>
            <person name="Chan C."/>
            <person name="Rhodes N."/>
            <person name="Thang M."/>
        </authorList>
    </citation>
    <scope>NUCLEOTIDE SEQUENCE</scope>
</reference>
<dbReference type="EMBL" id="CAMXCT010001159">
    <property type="protein sequence ID" value="CAI3987375.1"/>
    <property type="molecule type" value="Genomic_DNA"/>
</dbReference>
<sequence>MAQLQHLLQLAHTPGPQMTSAAQQLEVLELQQGFGQALLALLAGEQLTAQAAAIYLKNFLQRRWQSLEERETLRDALVPVALNSDRLVRKQLCAAVEELTLQDLEHWPALPQLLATAATAATAQATLELAHAALRHLRSDGRHVELTRQARYCAELLGPMHLEFWRLACDRVVASEVPDPESSQLLLAASEVLYDFTRLVMPEHVQQNLESYMQGILAVLQRSAPSAPSASATCATKELLQELCGLLAMWLSRYPEVLETLPEKRWPSRSVEAAWSLLIKLDDSCAHDALVISAIAVLSSASCQEWQMSPFGSDATVLAAVCERVVLPNLKLRAIDLEMFHDDLQEYIARDVEGNDIQTRCWAAIDLVRSLRRRHDKETCELVVAYVKKVLQKALSSDAQTAAICKHACIHLVISMAGSTAGQRITSPGGLATEFFKEQLGPELLAVQEPPRGTSVEAVLFKAACLKFITVLRNILPAELVLGIVPRLPLLLQAEHPLLHSYAAICGNVLTTVQDRVGDQGRPAWRPRYSREQLGPVFMEMIPMVLQLLEGRSLPQNCHLLRALSAWLAFLGQSLPNELATKTLRSLAQVACCLSPMGNPDYAHLLFGCIALSLKAGGRSPGTETAVLAMVEKLWVSQAEDLLPYCYQILGLMLDLGATESIPLYAELLQQVLAPQLWQAPGKVPGLVRLLRAFFAKVGVFRSLLQQVMPNLFERFQQALANKQSASAAIGLLCAAFRFLPFELYCNHFQAALAACLSRLESIKIIELEKDLVVALSIFVKVHQDGAAVLRLALNQRKEGLFEHFLMEVWLPGTARIQLLQRRKICIFGLIRVMQLPQLPAAVFEASCHALLRLLRLRQAGHPVLIFEEIFNNRPLFLCKKGEGITPGDEFQVAYNHLEQAELKEDIWDVLPEIQDVTTAKVAVKQALAPLQEVLSKVEGVVQALELILSCRDRERRQQRLKMSFFNATTALLENVVQSWLQQTRDNRLNRRRQEMLREQKLREVSRILRTGMQQGVEIYCIMQAWHHVMVHHRHGEHQRSRAMEALARMSSDQLGLAFTAWLAACKAQRATEAQRFQVAQKTLMMGLQANLQTVWAAWARGMEQRKQKQRLAQQIFASQQQLLQRSFNAWQHSSKQSKGQGHRSASIAQQAFAKTLRSCILEIFVEWKDFTRRERLRVLKAQVSRAQATLKTMGALKVPGSQEDMEQDLGCLSRTLLCWRLLAADAEIEQSAISKERRKLAKVGGLGLTMAILWSLAVLATAAATPATVAVTGATGKLGRHAVEQLVAAGHPVRCLVRCDPAEKAEAEEHGQSASREQVAAWLASLPGVELIKGTVTDREALGRLLQGSSYCLALHGATRFTKPTDWLPWVDESQDPLHGRQVNCEAVSLLLSAAEEANLKRLVRVTGKGEDPWSITSILINAFGSMSKAWNFEGERRLRGGKLDYTIVRPGFMGDVEAQLPEDQSLALVDDGGELKVTAIPHRSVAELCIRCLDYPHSARSTLVAMTQPMPGPRTWEPLLEKVQPDRRNFAGAEMLEKHYLGVRGFGAAIASFLALLVVLNR</sequence>
<keyword evidence="7" id="KW-0539">Nucleus</keyword>
<dbReference type="EMBL" id="CAMXCT020001159">
    <property type="protein sequence ID" value="CAL1140750.1"/>
    <property type="molecule type" value="Genomic_DNA"/>
</dbReference>
<dbReference type="InterPro" id="IPR001494">
    <property type="entry name" value="Importin-beta_N"/>
</dbReference>
<dbReference type="OrthoDB" id="419598at2759"/>
<keyword evidence="12" id="KW-1185">Reference proteome</keyword>
<feature type="transmembrane region" description="Helical" evidence="8">
    <location>
        <begin position="1543"/>
        <end position="1562"/>
    </location>
</feature>
<keyword evidence="8" id="KW-0812">Transmembrane</keyword>
<keyword evidence="5" id="KW-0963">Cytoplasm</keyword>
<gene>
    <name evidence="10" type="ORF">C1SCF055_LOCUS14656</name>
</gene>
<evidence type="ECO:0000256" key="7">
    <source>
        <dbReference type="ARBA" id="ARBA00023242"/>
    </source>
</evidence>
<dbReference type="GO" id="GO:0005829">
    <property type="term" value="C:cytosol"/>
    <property type="evidence" value="ECO:0007669"/>
    <property type="project" value="TreeGrafter"/>
</dbReference>
<proteinExistence type="inferred from homology"/>
<dbReference type="Pfam" id="PF03378">
    <property type="entry name" value="CAS_CSE1"/>
    <property type="match status" value="1"/>
</dbReference>
<dbReference type="SMART" id="SM00913">
    <property type="entry name" value="IBN_N"/>
    <property type="match status" value="1"/>
</dbReference>
<evidence type="ECO:0000313" key="10">
    <source>
        <dbReference type="EMBL" id="CAI3987375.1"/>
    </source>
</evidence>
<dbReference type="EMBL" id="CAMXCT030001159">
    <property type="protein sequence ID" value="CAL4774687.1"/>
    <property type="molecule type" value="Genomic_DNA"/>
</dbReference>
<dbReference type="PROSITE" id="PS50166">
    <property type="entry name" value="IMPORTIN_B_NT"/>
    <property type="match status" value="1"/>
</dbReference>
<dbReference type="PANTHER" id="PTHR10997:SF8">
    <property type="entry name" value="EXPORTIN-2"/>
    <property type="match status" value="1"/>
</dbReference>
<keyword evidence="6" id="KW-0653">Protein transport</keyword>
<evidence type="ECO:0000259" key="9">
    <source>
        <dbReference type="PROSITE" id="PS50166"/>
    </source>
</evidence>
<evidence type="ECO:0000256" key="4">
    <source>
        <dbReference type="ARBA" id="ARBA00022448"/>
    </source>
</evidence>
<keyword evidence="4" id="KW-0813">Transport</keyword>
<organism evidence="10">
    <name type="scientific">Cladocopium goreaui</name>
    <dbReference type="NCBI Taxonomy" id="2562237"/>
    <lineage>
        <taxon>Eukaryota</taxon>
        <taxon>Sar</taxon>
        <taxon>Alveolata</taxon>
        <taxon>Dinophyceae</taxon>
        <taxon>Suessiales</taxon>
        <taxon>Symbiodiniaceae</taxon>
        <taxon>Cladocopium</taxon>
    </lineage>
</organism>
<comment type="caution">
    <text evidence="10">The sequence shown here is derived from an EMBL/GenBank/DDBJ whole genome shotgun (WGS) entry which is preliminary data.</text>
</comment>
<dbReference type="InterPro" id="IPR016024">
    <property type="entry name" value="ARM-type_fold"/>
</dbReference>
<dbReference type="Pfam" id="PF08506">
    <property type="entry name" value="Cse1"/>
    <property type="match status" value="1"/>
</dbReference>
<dbReference type="InterPro" id="IPR011989">
    <property type="entry name" value="ARM-like"/>
</dbReference>
<dbReference type="Pfam" id="PF13460">
    <property type="entry name" value="NAD_binding_10"/>
    <property type="match status" value="1"/>
</dbReference>
<dbReference type="PANTHER" id="PTHR10997">
    <property type="entry name" value="IMPORTIN-7, 8, 11"/>
    <property type="match status" value="1"/>
</dbReference>
<dbReference type="InterPro" id="IPR016040">
    <property type="entry name" value="NAD(P)-bd_dom"/>
</dbReference>
<evidence type="ECO:0000313" key="11">
    <source>
        <dbReference type="EMBL" id="CAL4774687.1"/>
    </source>
</evidence>
<dbReference type="InterPro" id="IPR005043">
    <property type="entry name" value="XPO2_C"/>
</dbReference>
<evidence type="ECO:0000256" key="3">
    <source>
        <dbReference type="ARBA" id="ARBA00008669"/>
    </source>
</evidence>
<dbReference type="Pfam" id="PF03810">
    <property type="entry name" value="IBN_N"/>
    <property type="match status" value="1"/>
</dbReference>
<dbReference type="SUPFAM" id="SSF48371">
    <property type="entry name" value="ARM repeat"/>
    <property type="match status" value="1"/>
</dbReference>
<evidence type="ECO:0000313" key="12">
    <source>
        <dbReference type="Proteomes" id="UP001152797"/>
    </source>
</evidence>
<accession>A0A9P1C966</accession>
<dbReference type="SUPFAM" id="SSF51735">
    <property type="entry name" value="NAD(P)-binding Rossmann-fold domains"/>
    <property type="match status" value="1"/>
</dbReference>
<reference evidence="11 12" key="2">
    <citation type="submission" date="2024-05" db="EMBL/GenBank/DDBJ databases">
        <authorList>
            <person name="Chen Y."/>
            <person name="Shah S."/>
            <person name="Dougan E. K."/>
            <person name="Thang M."/>
            <person name="Chan C."/>
        </authorList>
    </citation>
    <scope>NUCLEOTIDE SEQUENCE [LARGE SCALE GENOMIC DNA]</scope>
</reference>
<dbReference type="GO" id="GO:0005049">
    <property type="term" value="F:nuclear export signal receptor activity"/>
    <property type="evidence" value="ECO:0007669"/>
    <property type="project" value="TreeGrafter"/>
</dbReference>
<dbReference type="Gene3D" id="1.25.10.10">
    <property type="entry name" value="Leucine-rich Repeat Variant"/>
    <property type="match status" value="1"/>
</dbReference>
<dbReference type="GO" id="GO:0005635">
    <property type="term" value="C:nuclear envelope"/>
    <property type="evidence" value="ECO:0007669"/>
    <property type="project" value="TreeGrafter"/>
</dbReference>
<feature type="domain" description="Importin N-terminal" evidence="9">
    <location>
        <begin position="21"/>
        <end position="98"/>
    </location>
</feature>
<dbReference type="InterPro" id="IPR036291">
    <property type="entry name" value="NAD(P)-bd_dom_sf"/>
</dbReference>
<keyword evidence="8" id="KW-0472">Membrane</keyword>
<comment type="similarity">
    <text evidence="3">Belongs to the XPO2/CSE1 family.</text>
</comment>
<dbReference type="GO" id="GO:0006611">
    <property type="term" value="P:protein export from nucleus"/>
    <property type="evidence" value="ECO:0007669"/>
    <property type="project" value="TreeGrafter"/>
</dbReference>
<evidence type="ECO:0000256" key="5">
    <source>
        <dbReference type="ARBA" id="ARBA00022490"/>
    </source>
</evidence>
<evidence type="ECO:0000256" key="1">
    <source>
        <dbReference type="ARBA" id="ARBA00004123"/>
    </source>
</evidence>
<name>A0A9P1C966_9DINO</name>
<comment type="subcellular location">
    <subcellularLocation>
        <location evidence="2">Cytoplasm</location>
    </subcellularLocation>
    <subcellularLocation>
        <location evidence="1">Nucleus</location>
    </subcellularLocation>
</comment>
<protein>
    <submittedName>
        <fullName evidence="11">Exportin-2</fullName>
    </submittedName>
</protein>
<dbReference type="GO" id="GO:0006606">
    <property type="term" value="P:protein import into nucleus"/>
    <property type="evidence" value="ECO:0007669"/>
    <property type="project" value="TreeGrafter"/>
</dbReference>